<evidence type="ECO:0000256" key="1">
    <source>
        <dbReference type="SAM" id="MobiDB-lite"/>
    </source>
</evidence>
<accession>A0A1Y1ILH7</accession>
<evidence type="ECO:0000313" key="2">
    <source>
        <dbReference type="EMBL" id="GAQ89626.1"/>
    </source>
</evidence>
<gene>
    <name evidence="2" type="ORF">KFL_005440040</name>
</gene>
<organism evidence="2 3">
    <name type="scientific">Klebsormidium nitens</name>
    <name type="common">Green alga</name>
    <name type="synonym">Ulothrix nitens</name>
    <dbReference type="NCBI Taxonomy" id="105231"/>
    <lineage>
        <taxon>Eukaryota</taxon>
        <taxon>Viridiplantae</taxon>
        <taxon>Streptophyta</taxon>
        <taxon>Klebsormidiophyceae</taxon>
        <taxon>Klebsormidiales</taxon>
        <taxon>Klebsormidiaceae</taxon>
        <taxon>Klebsormidium</taxon>
    </lineage>
</organism>
<keyword evidence="3" id="KW-1185">Reference proteome</keyword>
<proteinExistence type="predicted"/>
<name>A0A1Y1ILH7_KLENI</name>
<sequence>MIATQLAATSLSSVAAVSSSTSAFNRTSVVAPVRRSTVIRANRDDAKAGFIKKQAEKFNQSVEDFSLKKAPKHMAENEPSGNNFTGRQNHPEEEEGESRGAQMFNARRNVVTEVGGQMNKAAQDASAKVQKAGQGIADAAENLKDKVTGKDK</sequence>
<protein>
    <submittedName>
        <fullName evidence="2">Uncharacterized protein</fullName>
    </submittedName>
</protein>
<dbReference type="EMBL" id="DF237493">
    <property type="protein sequence ID" value="GAQ89626.1"/>
    <property type="molecule type" value="Genomic_DNA"/>
</dbReference>
<evidence type="ECO:0000313" key="3">
    <source>
        <dbReference type="Proteomes" id="UP000054558"/>
    </source>
</evidence>
<dbReference type="Proteomes" id="UP000054558">
    <property type="component" value="Unassembled WGS sequence"/>
</dbReference>
<dbReference type="AlphaFoldDB" id="A0A1Y1ILH7"/>
<reference evidence="2 3" key="1">
    <citation type="journal article" date="2014" name="Nat. Commun.">
        <title>Klebsormidium flaccidum genome reveals primary factors for plant terrestrial adaptation.</title>
        <authorList>
            <person name="Hori K."/>
            <person name="Maruyama F."/>
            <person name="Fujisawa T."/>
            <person name="Togashi T."/>
            <person name="Yamamoto N."/>
            <person name="Seo M."/>
            <person name="Sato S."/>
            <person name="Yamada T."/>
            <person name="Mori H."/>
            <person name="Tajima N."/>
            <person name="Moriyama T."/>
            <person name="Ikeuchi M."/>
            <person name="Watanabe M."/>
            <person name="Wada H."/>
            <person name="Kobayashi K."/>
            <person name="Saito M."/>
            <person name="Masuda T."/>
            <person name="Sasaki-Sekimoto Y."/>
            <person name="Mashiguchi K."/>
            <person name="Awai K."/>
            <person name="Shimojima M."/>
            <person name="Masuda S."/>
            <person name="Iwai M."/>
            <person name="Nobusawa T."/>
            <person name="Narise T."/>
            <person name="Kondo S."/>
            <person name="Saito H."/>
            <person name="Sato R."/>
            <person name="Murakawa M."/>
            <person name="Ihara Y."/>
            <person name="Oshima-Yamada Y."/>
            <person name="Ohtaka K."/>
            <person name="Satoh M."/>
            <person name="Sonobe K."/>
            <person name="Ishii M."/>
            <person name="Ohtani R."/>
            <person name="Kanamori-Sato M."/>
            <person name="Honoki R."/>
            <person name="Miyazaki D."/>
            <person name="Mochizuki H."/>
            <person name="Umetsu J."/>
            <person name="Higashi K."/>
            <person name="Shibata D."/>
            <person name="Kamiya Y."/>
            <person name="Sato N."/>
            <person name="Nakamura Y."/>
            <person name="Tabata S."/>
            <person name="Ida S."/>
            <person name="Kurokawa K."/>
            <person name="Ohta H."/>
        </authorList>
    </citation>
    <scope>NUCLEOTIDE SEQUENCE [LARGE SCALE GENOMIC DNA]</scope>
    <source>
        <strain evidence="2 3">NIES-2285</strain>
    </source>
</reference>
<feature type="region of interest" description="Disordered" evidence="1">
    <location>
        <begin position="69"/>
        <end position="106"/>
    </location>
</feature>
<feature type="compositionally biased region" description="Polar residues" evidence="1">
    <location>
        <begin position="79"/>
        <end position="88"/>
    </location>
</feature>